<dbReference type="GO" id="GO:0071770">
    <property type="term" value="P:DIM/DIP cell wall layer assembly"/>
    <property type="evidence" value="ECO:0007669"/>
    <property type="project" value="TreeGrafter"/>
</dbReference>
<dbReference type="Gene3D" id="3.30.70.250">
    <property type="entry name" value="Malonyl-CoA ACP transacylase, ACP-binding"/>
    <property type="match status" value="1"/>
</dbReference>
<evidence type="ECO:0000313" key="7">
    <source>
        <dbReference type="EMBL" id="KRU11005.1"/>
    </source>
</evidence>
<dbReference type="InterPro" id="IPR036736">
    <property type="entry name" value="ACP-like_sf"/>
</dbReference>
<evidence type="ECO:0000313" key="9">
    <source>
        <dbReference type="Proteomes" id="UP000030905"/>
    </source>
</evidence>
<dbReference type="GO" id="GO:0004312">
    <property type="term" value="F:fatty acid synthase activity"/>
    <property type="evidence" value="ECO:0007669"/>
    <property type="project" value="TreeGrafter"/>
</dbReference>
<dbReference type="PATRIC" id="fig|1262449.3.peg.1380"/>
<dbReference type="GO" id="GO:0006633">
    <property type="term" value="P:fatty acid biosynthetic process"/>
    <property type="evidence" value="ECO:0007669"/>
    <property type="project" value="InterPro"/>
</dbReference>
<dbReference type="EC" id="2.3.1.94" evidence="6 7"/>
<keyword evidence="9" id="KW-1185">Reference proteome</keyword>
<dbReference type="EC" id="6.2.1.20" evidence="7"/>
<dbReference type="Pfam" id="PF16197">
    <property type="entry name" value="KAsynt_C_assoc"/>
    <property type="match status" value="2"/>
</dbReference>
<dbReference type="SUPFAM" id="SSF47336">
    <property type="entry name" value="ACP-like"/>
    <property type="match status" value="2"/>
</dbReference>
<keyword evidence="7" id="KW-0436">Ligase</keyword>
<dbReference type="EMBL" id="JPGY02000001">
    <property type="protein sequence ID" value="KRU11005.1"/>
    <property type="molecule type" value="Genomic_DNA"/>
</dbReference>
<dbReference type="InterPro" id="IPR020806">
    <property type="entry name" value="PKS_PP-bd"/>
</dbReference>
<dbReference type="Pfam" id="PF00501">
    <property type="entry name" value="AMP-binding"/>
    <property type="match status" value="1"/>
</dbReference>
<keyword evidence="6" id="KW-0012">Acyltransferase</keyword>
<feature type="domain" description="Ketosynthase family 3 (KS3)" evidence="5">
    <location>
        <begin position="708"/>
        <end position="1164"/>
    </location>
</feature>
<dbReference type="PANTHER" id="PTHR43775:SF37">
    <property type="entry name" value="SI:DKEY-61P9.11"/>
    <property type="match status" value="1"/>
</dbReference>
<evidence type="ECO:0000313" key="8">
    <source>
        <dbReference type="Proteomes" id="UP000028042"/>
    </source>
</evidence>
<dbReference type="CDD" id="cd08953">
    <property type="entry name" value="KR_2_SDR_x"/>
    <property type="match status" value="1"/>
</dbReference>
<dbReference type="Pfam" id="PF00550">
    <property type="entry name" value="PP-binding"/>
    <property type="match status" value="2"/>
</dbReference>
<reference evidence="7" key="2">
    <citation type="submission" date="2015-10" db="EMBL/GenBank/DDBJ databases">
        <title>Improved Draft Genome Sequence of Clostridium pasteurianum Strain ATCC 6013 (DSM 525) Using a Hybrid Next-Generation Sequencing Approach.</title>
        <authorList>
            <person name="Pyne M.E."/>
            <person name="Utturkar S.M."/>
            <person name="Brown S.D."/>
            <person name="Moo-Young M."/>
            <person name="Chung D.A."/>
            <person name="Chou P.C."/>
        </authorList>
    </citation>
    <scope>NUCLEOTIDE SEQUENCE</scope>
    <source>
        <strain evidence="7">ATCC 6013</strain>
    </source>
</reference>
<dbReference type="eggNOG" id="COG3321">
    <property type="taxonomic scope" value="Bacteria"/>
</dbReference>
<dbReference type="Gene3D" id="3.40.366.10">
    <property type="entry name" value="Malonyl-Coenzyme A Acyl Carrier Protein, domain 2"/>
    <property type="match status" value="1"/>
</dbReference>
<dbReference type="Gene3D" id="3.30.300.30">
    <property type="match status" value="1"/>
</dbReference>
<keyword evidence="3 6" id="KW-0808">Transferase</keyword>
<dbReference type="InterPro" id="IPR032821">
    <property type="entry name" value="PKS_assoc"/>
</dbReference>
<feature type="domain" description="Carrier" evidence="4">
    <location>
        <begin position="604"/>
        <end position="681"/>
    </location>
</feature>
<dbReference type="InterPro" id="IPR036291">
    <property type="entry name" value="NAD(P)-bd_dom_sf"/>
</dbReference>
<dbReference type="SUPFAM" id="SSF51735">
    <property type="entry name" value="NAD(P)-binding Rossmann-fold domains"/>
    <property type="match status" value="2"/>
</dbReference>
<dbReference type="InterPro" id="IPR057326">
    <property type="entry name" value="KR_dom"/>
</dbReference>
<dbReference type="Gene3D" id="3.30.70.3290">
    <property type="match status" value="1"/>
</dbReference>
<dbReference type="InterPro" id="IPR042099">
    <property type="entry name" value="ANL_N_sf"/>
</dbReference>
<dbReference type="Proteomes" id="UP000028042">
    <property type="component" value="Unassembled WGS sequence"/>
</dbReference>
<dbReference type="InterPro" id="IPR009081">
    <property type="entry name" value="PP-bd_ACP"/>
</dbReference>
<protein>
    <submittedName>
        <fullName evidence="6">Erythronolide synthase, modules 5 and 6</fullName>
    </submittedName>
    <submittedName>
        <fullName evidence="7">Long-chain-fatty-acid--(Acyl-carrier-protein) ligase, 6-deoxyerythronolide-B synthase</fullName>
        <ecNumber evidence="6 7">2.3.1.94</ecNumber>
        <ecNumber evidence="7">6.2.1.20</ecNumber>
    </submittedName>
</protein>
<proteinExistence type="predicted"/>
<dbReference type="SUPFAM" id="SSF53901">
    <property type="entry name" value="Thiolase-like"/>
    <property type="match status" value="2"/>
</dbReference>
<evidence type="ECO:0000259" key="5">
    <source>
        <dbReference type="PROSITE" id="PS52004"/>
    </source>
</evidence>
<dbReference type="CDD" id="cd00833">
    <property type="entry name" value="PKS"/>
    <property type="match status" value="2"/>
</dbReference>
<dbReference type="SMART" id="SM00822">
    <property type="entry name" value="PKS_KR"/>
    <property type="match status" value="1"/>
</dbReference>
<dbReference type="Gene3D" id="3.40.47.10">
    <property type="match status" value="2"/>
</dbReference>
<dbReference type="SUPFAM" id="SSF55048">
    <property type="entry name" value="Probable ACP-binding domain of malonyl-CoA ACP transacylase"/>
    <property type="match status" value="1"/>
</dbReference>
<reference evidence="7 8" key="3">
    <citation type="journal article" name="Genome Announc.">
        <title>Improved Draft Genome Sequence of Clostridium pasteurianum Strain ATCC 6013 (DSM 525) Using a Hybrid Next-Generation Sequencing Approach.</title>
        <authorList>
            <person name="Pyne M.E."/>
            <person name="Utturkar S."/>
            <person name="Brown S.D."/>
            <person name="Moo-Young M."/>
            <person name="Chung D.A."/>
            <person name="Chou C.P."/>
        </authorList>
    </citation>
    <scope>NUCLEOTIDE SEQUENCE [LARGE SCALE GENOMIC DNA]</scope>
    <source>
        <strain evidence="7 8">ATCC 6013</strain>
    </source>
</reference>
<dbReference type="PANTHER" id="PTHR43775">
    <property type="entry name" value="FATTY ACID SYNTHASE"/>
    <property type="match status" value="1"/>
</dbReference>
<dbReference type="EMBL" id="CP009268">
    <property type="protein sequence ID" value="AJA52987.1"/>
    <property type="molecule type" value="Genomic_DNA"/>
</dbReference>
<feature type="domain" description="Ketosynthase family 3 (KS3)" evidence="5">
    <location>
        <begin position="2225"/>
        <end position="2686"/>
    </location>
</feature>
<dbReference type="InterPro" id="IPR014043">
    <property type="entry name" value="Acyl_transferase_dom"/>
</dbReference>
<dbReference type="PROSITE" id="PS52004">
    <property type="entry name" value="KS3_2"/>
    <property type="match status" value="2"/>
</dbReference>
<dbReference type="SUPFAM" id="SSF56801">
    <property type="entry name" value="Acetyl-CoA synthetase-like"/>
    <property type="match status" value="1"/>
</dbReference>
<dbReference type="InterPro" id="IPR016035">
    <property type="entry name" value="Acyl_Trfase/lysoPLipase"/>
</dbReference>
<dbReference type="RefSeq" id="WP_003443254.1">
    <property type="nucleotide sequence ID" value="NZ_ANZB01000003.1"/>
</dbReference>
<dbReference type="SMART" id="SM01294">
    <property type="entry name" value="PKS_PP_betabranch"/>
    <property type="match status" value="1"/>
</dbReference>
<feature type="domain" description="Carrier" evidence="4">
    <location>
        <begin position="2131"/>
        <end position="2205"/>
    </location>
</feature>
<sequence>MSKKENIKDDVKLSILKGKPIENIYYNKGNLANLLIEAAKSKINNGIVFVEEDGREVYLSYKDILDKAYNALGILQRLGIKKGEYAIFVIDESIDFVVNFWGCILGGIIPVPLTHPTVFTRGNAVSEKIAAIWKQLKEPVLIIDGKMKENYNSFKKSFDLKSMKIINTDETKTGDKKGTINLGEVNSPAFIQFSSGSTNTPKGVVLTHENILINVESMVKGVRLCAEDTIVSWMPFSHDMGLIGFHIAEVAVSAKIINIPTLSFIKNPILWMDLISKHKGTVTCSPSFGYKLLLSRMKEENLKFWNLTSLRLIINGAEPISTSLVKIFLDKLSVCGLRRSSMIQAYGMAEASLTITLSPLDKDPMHHNLSRKIMGIELKAVINKSDNSDSILIADLGYVVDGMELRIINFTGEIVPEKIIGEIQIKGRNITPGYLNNSELNSEVFNNGWFSTGDMGFVVNNRLSITGRMKDIIFVNGQNFYAHDLENRIESLEEVEPGKIAICAWQDEKEKSEKVALFSGLSGEAEFHCKIIAFVNEIMGMNIDYLVLVKDIPKTASGKIKRFALLENFKNEQYTDSTYTAKELLINENLNDRNKNKILEKEGIEQDTYLNIIRNIWGKVLEINPESIPFNRPFLTLGGNSIKAIQLLNYLEEEFSITLSHDILIKCSTINEMKEYLLNFINSNNSENLLKEDEKREITLKKYNRLESEDIAVISLACRFPEAKNPEEFWNNLEKGKNSISEIPYDRWNIDKYYDKDKKHGKTYCKTGGFIDNPYAFDDEFFNISSEEAEIMDPQQRIMLELVYEVFENAGYSKESVNSRNIGIFVGTGINNYFEYHLNTLNMNNIREFTSFNSFSEYEKKSFMEEWENNFGYTKEHPNLLVDNILNMVAARASQEFNLKGPSLTVDTACSSALVTIHMACDALRKSECEMAVAGGINLLLTPTPYIYFSSAGALSKTGESKVFDSGADGFVPGEGGGLVLLKPLSRAIDDKDEILAVIKGSAVNNDGHSIGVMAPNPDGQKRVIEALYKRENIDPREIQYVEAHGTGTKIGDSSEVRAIAQAFNEWKLENQSIAIGSVKANIGHLLNAAGIASFIKVVLALKNKIIPPNVNLNEPNPMIKFSETPFYFTQNSKKWKSSESGKRRAAINSFGFGGTNCHMLLEGVPEEMKSSSQEEKTISKQVLCLTAHTEKALNDKIWNLSVFLKQNINYTLEDICYTENMKNASLKYRDSIAANSVKDLIEKLDKHIGIKTPIEKSPKIALMFTGQGCQYVGMAKELYSFIPKFKKYVDMCSEAFYPYLGEKITDLIYGDEADEKILAQTNITQPVVFTLDYSLGRFIMELGVKPYCVLGHSIGEWVAACIAGVVELKDAAKIVSTRGKLMNSLKIPGAMAAVFVTGDKLEALINSFNKEVWIAAYNGNHQVISGVSKSVDEFISILEKNNIVCKRLKVSQAFHTPLMESILKEFQEEIEGIEFKKPSIPIVSNITAAFIDKPFDTEYWLKHILSSVKFEQSIKFIRDKGVNTFIEAGPDKTLTSMTKGVLIGEDFNILPTVNRKKDNWEVFLGTLGNLYSAGVKINWEVFYKNFSYKRIHLPSYPFQRKIYGPKFGNRNLADRWFYRWHWQEAAEIPEKKIDPGAVIIFSDSKGIGNEISRRFNQERNPIYFVEAGEEFKYEGKNKFIVNPDKKEDYINIIKNLPHNLSAIIHLWNLPYSDFNEEDLVLSKDKLLQESVYSIFNIAQAAKAEREENINLIVVTDRAQLINKRDTILGPHQSIAAVLAQSIDEDNTDITSKIVDIDINEYVSAVEAADRLFHEFNSKSDSERISVIRENKSFIRKLDTFKPSIEKVKINSGETYLITGGTSSLGGDLAKELAKQANINLILTGRTALPKRQYWEEKCSEDIREKINLICDLEKLGAEVMYVSVDVTDKDKMKDLINAIDNKYGSIQGVIHAAGVLDHSSFKLLNKNTEILKKVFAPKFQGTIITDLVTRKEPLKFFVMISSVSASKKKWSQGLGEYAAANSYLNAYSNYRNGIGAEGKTIVVNYSLWDNKGMGAVFGETAGNAVKAQGLKPLSPKKAAQIFIEAISVSGESNVHVMDLIKESIVKKPENKIIEDIALSTAEEVSYLAVKEVKEIVYKIIGEQLDISVDELDIGMNFLELGMDSVGAIKVIEKLSKELKVQLYPTIIFEYQTPETLANHIEKSYFKDVKVTNLEDIQETEDTKIGDIAIIGMSLRIPGADNLEEYWDILDNGKVTLGQIPEERWSIEEEYNENKDSLNTSYSKYGGFINKAYDFDPVFFGISPKEAEVMDPQQRVFLEVAFEALQEAGYAGKYRTENVGVFVGAEQNNYMEHFSNYRNYKILKEKFEKSTWFNNMTYKEKKNIINTLINVLKPSELRADAVPGNGLNEIAARVSHCLNLMGPSLVINTACSSSLVALHMACESIKRKESDMAIVGGVNLNLSSVPFISMSRLSAISPSGECRPFDKDADGMVLSEGVSAIVIKSAKEALEDGDNIYAVIKGSAINNDGHSQGITAPRPMGQAKAVENAYRNSEINPETISYIEAHGTGTPLGDPIEIQGLTSAFRLFTDKRKFCGIGSVKSSIGHMLAASGLVSLIKVVLSMKNRKLPATVNYKNPNTNINFNETPFFIVGGESSVWQPVGENPLRAGVNAFGFGGTNAHIILEEAPVSEQSKLKPNNVKTHMLQLTGKSETVIENTARRLKLYIELNPQVNLSSICATMNSSQKQMKHRSVFIAESREKLLTLLDYAVQGKQQVDIYSGKANPKRGNICYLLLDGSIHINEDEVEILKNRFQIFNRSYSECEGELKTIQTTKEIDGTVKKRIEAFSLEYALVCIFKDLKIDIESIIAKGFGILSSLVLTGNLSVKEALNLIVSNFNLDKVYDVDNKRKTYFNCDVITNFEAFKDSEEKLTVIKDVLDENRIYKKLNQIVKKNEVIICIDSSESIKEEISELNTEGILLQLCNEVDNKNFEKEILILLAKLYICGADYNPRNIYPPKVLKVSLPSYPFENCTYKAEFKEDMDRYDEFYNKNIIIEEESYYDRMTDYKEVLDSSDDSRLIKITGRSELSINEKQISYERLSRDFNFK</sequence>
<dbReference type="Pfam" id="PF00698">
    <property type="entry name" value="Acyl_transf_1"/>
    <property type="match status" value="1"/>
</dbReference>
<dbReference type="InterPro" id="IPR013968">
    <property type="entry name" value="PKS_KR"/>
</dbReference>
<dbReference type="Pfam" id="PF02801">
    <property type="entry name" value="Ketoacyl-synt_C"/>
    <property type="match status" value="2"/>
</dbReference>
<evidence type="ECO:0000256" key="3">
    <source>
        <dbReference type="ARBA" id="ARBA00022679"/>
    </source>
</evidence>
<dbReference type="InterPro" id="IPR050091">
    <property type="entry name" value="PKS_NRPS_Biosynth_Enz"/>
</dbReference>
<dbReference type="GO" id="GO:0005737">
    <property type="term" value="C:cytoplasm"/>
    <property type="evidence" value="ECO:0007669"/>
    <property type="project" value="TreeGrafter"/>
</dbReference>
<reference evidence="6 9" key="1">
    <citation type="journal article" date="2015" name="Genome Announc.">
        <title>Complete Genome Sequence of the Nitrogen-Fixing and Solvent-Producing Clostridium pasteurianum DSM 525.</title>
        <authorList>
            <person name="Poehlein A."/>
            <person name="Grosse-Honebrink A."/>
            <person name="Zhang Y."/>
            <person name="Minton N.P."/>
            <person name="Daniel R."/>
        </authorList>
    </citation>
    <scope>NUCLEOTIDE SEQUENCE [LARGE SCALE GENOMIC DNA]</scope>
    <source>
        <strain evidence="6">DSM 525</strain>
        <strain evidence="9">DSM 525 / ATCC 6013</strain>
    </source>
</reference>
<accession>A0A0H3J6A9</accession>
<dbReference type="InterPro" id="IPR018201">
    <property type="entry name" value="Ketoacyl_synth_AS"/>
</dbReference>
<dbReference type="InterPro" id="IPR014031">
    <property type="entry name" value="Ketoacyl_synth_C"/>
</dbReference>
<evidence type="ECO:0000256" key="2">
    <source>
        <dbReference type="ARBA" id="ARBA00022553"/>
    </source>
</evidence>
<dbReference type="Gene3D" id="1.10.1200.10">
    <property type="entry name" value="ACP-like"/>
    <property type="match status" value="2"/>
</dbReference>
<evidence type="ECO:0000256" key="1">
    <source>
        <dbReference type="ARBA" id="ARBA00022450"/>
    </source>
</evidence>
<dbReference type="SMART" id="SM00827">
    <property type="entry name" value="PKS_AT"/>
    <property type="match status" value="1"/>
</dbReference>
<dbReference type="InterPro" id="IPR016036">
    <property type="entry name" value="Malonyl_transacylase_ACP-bd"/>
</dbReference>
<dbReference type="InterPro" id="IPR049490">
    <property type="entry name" value="C883_1060-like_KR_N"/>
</dbReference>
<dbReference type="SMART" id="SM00823">
    <property type="entry name" value="PKS_PP"/>
    <property type="match status" value="2"/>
</dbReference>
<dbReference type="GO" id="GO:0004315">
    <property type="term" value="F:3-oxoacyl-[acyl-carrier-protein] synthase activity"/>
    <property type="evidence" value="ECO:0007669"/>
    <property type="project" value="InterPro"/>
</dbReference>
<gene>
    <name evidence="6" type="primary">eryA</name>
    <name evidence="6" type="ORF">CLPA_c29330</name>
    <name evidence="7" type="ORF">CP6013_00252</name>
</gene>
<dbReference type="InterPro" id="IPR020841">
    <property type="entry name" value="PKS_Beta-ketoAc_synthase_dom"/>
</dbReference>
<dbReference type="GO" id="GO:0047879">
    <property type="term" value="F:erythronolide synthase activity"/>
    <property type="evidence" value="ECO:0007669"/>
    <property type="project" value="UniProtKB-EC"/>
</dbReference>
<dbReference type="KEGG" id="cpat:CLPA_c29330"/>
<dbReference type="Pfam" id="PF21394">
    <property type="entry name" value="Beta-ketacyl_N"/>
    <property type="match status" value="1"/>
</dbReference>
<dbReference type="PROSITE" id="PS00606">
    <property type="entry name" value="KS3_1"/>
    <property type="match status" value="2"/>
</dbReference>
<dbReference type="InterPro" id="IPR016039">
    <property type="entry name" value="Thiolase-like"/>
</dbReference>
<keyword evidence="1" id="KW-0596">Phosphopantetheine</keyword>
<name>A0A0H3J6A9_CLOPA</name>
<dbReference type="PROSITE" id="PS00012">
    <property type="entry name" value="PHOSPHOPANTETHEINE"/>
    <property type="match status" value="1"/>
</dbReference>
<dbReference type="SUPFAM" id="SSF52151">
    <property type="entry name" value="FabD/lysophospholipase-like"/>
    <property type="match status" value="1"/>
</dbReference>
<dbReference type="Proteomes" id="UP000030905">
    <property type="component" value="Chromosome"/>
</dbReference>
<dbReference type="Pfam" id="PF00109">
    <property type="entry name" value="ketoacyl-synt"/>
    <property type="match status" value="2"/>
</dbReference>
<dbReference type="Gene3D" id="3.40.50.720">
    <property type="entry name" value="NAD(P)-binding Rossmann-like Domain"/>
    <property type="match status" value="1"/>
</dbReference>
<dbReference type="InterPro" id="IPR001227">
    <property type="entry name" value="Ac_transferase_dom_sf"/>
</dbReference>
<evidence type="ECO:0000259" key="4">
    <source>
        <dbReference type="PROSITE" id="PS50075"/>
    </source>
</evidence>
<dbReference type="Gene3D" id="1.10.1240.100">
    <property type="match status" value="1"/>
</dbReference>
<dbReference type="GO" id="GO:0005886">
    <property type="term" value="C:plasma membrane"/>
    <property type="evidence" value="ECO:0007669"/>
    <property type="project" value="TreeGrafter"/>
</dbReference>
<dbReference type="KEGG" id="cpae:CPAST_c29330"/>
<dbReference type="SMART" id="SM00825">
    <property type="entry name" value="PKS_KS"/>
    <property type="match status" value="2"/>
</dbReference>
<dbReference type="Pfam" id="PF08659">
    <property type="entry name" value="KR"/>
    <property type="match status" value="1"/>
</dbReference>
<keyword evidence="2" id="KW-0597">Phosphoprotein</keyword>
<dbReference type="GO" id="GO:0031177">
    <property type="term" value="F:phosphopantetheine binding"/>
    <property type="evidence" value="ECO:0007669"/>
    <property type="project" value="InterPro"/>
</dbReference>
<evidence type="ECO:0000313" key="6">
    <source>
        <dbReference type="EMBL" id="AJA52987.1"/>
    </source>
</evidence>
<dbReference type="InterPro" id="IPR000873">
    <property type="entry name" value="AMP-dep_synth/lig_dom"/>
</dbReference>
<dbReference type="InterPro" id="IPR006162">
    <property type="entry name" value="Ppantetheine_attach_site"/>
</dbReference>
<organism evidence="6 9">
    <name type="scientific">Clostridium pasteurianum DSM 525 = ATCC 6013</name>
    <dbReference type="NCBI Taxonomy" id="1262449"/>
    <lineage>
        <taxon>Bacteria</taxon>
        <taxon>Bacillati</taxon>
        <taxon>Bacillota</taxon>
        <taxon>Clostridia</taxon>
        <taxon>Eubacteriales</taxon>
        <taxon>Clostridiaceae</taxon>
        <taxon>Clostridium</taxon>
    </lineage>
</organism>
<dbReference type="InterPro" id="IPR045851">
    <property type="entry name" value="AMP-bd_C_sf"/>
</dbReference>
<dbReference type="GO" id="GO:0008922">
    <property type="term" value="F:long-chain fatty acid [acyl-carrier-protein] ligase activity"/>
    <property type="evidence" value="ECO:0007669"/>
    <property type="project" value="UniProtKB-EC"/>
</dbReference>
<dbReference type="InterPro" id="IPR014030">
    <property type="entry name" value="Ketoacyl_synth_N"/>
</dbReference>
<dbReference type="GeneID" id="93075055"/>
<dbReference type="PROSITE" id="PS50075">
    <property type="entry name" value="CARRIER"/>
    <property type="match status" value="2"/>
</dbReference>
<dbReference type="Gene3D" id="3.40.50.12780">
    <property type="entry name" value="N-terminal domain of ligase-like"/>
    <property type="match status" value="1"/>
</dbReference>